<accession>A0ABV0A511</accession>
<comment type="caution">
    <text evidence="2">The sequence shown here is derived from an EMBL/GenBank/DDBJ whole genome shotgun (WGS) entry which is preliminary data.</text>
</comment>
<reference evidence="2 3" key="1">
    <citation type="journal article" date="2023" name="PLoS ONE">
        <title>Complete genome assembly of Hawai'i environmental nontuberculous mycobacteria reveals unexpected co-isolation with methylobacteria.</title>
        <authorList>
            <person name="Hendrix J."/>
            <person name="Epperson L.E."/>
            <person name="Tong E.I."/>
            <person name="Chan Y.L."/>
            <person name="Hasan N.A."/>
            <person name="Dawrs S.N."/>
            <person name="Norton G.J."/>
            <person name="Virdi R."/>
            <person name="Crooks J.L."/>
            <person name="Chan E.D."/>
            <person name="Honda J.R."/>
            <person name="Strong M."/>
        </authorList>
    </citation>
    <scope>NUCLEOTIDE SEQUENCE [LARGE SCALE GENOMIC DNA]</scope>
    <source>
        <strain evidence="2 3">NJH_HI04-1</strain>
    </source>
</reference>
<evidence type="ECO:0000313" key="3">
    <source>
        <dbReference type="Proteomes" id="UP001407347"/>
    </source>
</evidence>
<evidence type="ECO:0000313" key="2">
    <source>
        <dbReference type="EMBL" id="MEN3238250.1"/>
    </source>
</evidence>
<name>A0ABV0A511_9HYPH</name>
<keyword evidence="3" id="KW-1185">Reference proteome</keyword>
<dbReference type="InterPro" id="IPR057153">
    <property type="entry name" value="DUF7831"/>
</dbReference>
<sequence>MPIIREPRITRQMVREHPDRLFVFGDNLARVGYGGQAREMRDEPNAVGIPTKKLPTMTENAFFSDADVAGFRAAAAPEFERLALHLRAGGTVVWPEAGIGTGLADLRLRAPRVWGSLQRAIAKLEGIADGRL</sequence>
<evidence type="ECO:0000259" key="1">
    <source>
        <dbReference type="Pfam" id="PF25176"/>
    </source>
</evidence>
<proteinExistence type="predicted"/>
<protein>
    <recommendedName>
        <fullName evidence="1">DUF7831 domain-containing protein</fullName>
    </recommendedName>
</protein>
<dbReference type="EMBL" id="JAQYXP010000005">
    <property type="protein sequence ID" value="MEN3238250.1"/>
    <property type="molecule type" value="Genomic_DNA"/>
</dbReference>
<dbReference type="Pfam" id="PF25176">
    <property type="entry name" value="DUF7831"/>
    <property type="match status" value="1"/>
</dbReference>
<feature type="domain" description="DUF7831" evidence="1">
    <location>
        <begin position="6"/>
        <end position="118"/>
    </location>
</feature>
<organism evidence="2 3">
    <name type="scientific">Methylobacterium ajmalii</name>
    <dbReference type="NCBI Taxonomy" id="2738439"/>
    <lineage>
        <taxon>Bacteria</taxon>
        <taxon>Pseudomonadati</taxon>
        <taxon>Pseudomonadota</taxon>
        <taxon>Alphaproteobacteria</taxon>
        <taxon>Hyphomicrobiales</taxon>
        <taxon>Methylobacteriaceae</taxon>
        <taxon>Methylobacterium</taxon>
    </lineage>
</organism>
<dbReference type="Proteomes" id="UP001407347">
    <property type="component" value="Unassembled WGS sequence"/>
</dbReference>
<gene>
    <name evidence="2" type="ORF">PUR29_32910</name>
</gene>
<dbReference type="RefSeq" id="WP_346013551.1">
    <property type="nucleotide sequence ID" value="NZ_JAQYXP010000005.1"/>
</dbReference>